<dbReference type="InterPro" id="IPR039426">
    <property type="entry name" value="TonB-dep_rcpt-like"/>
</dbReference>
<dbReference type="AlphaFoldDB" id="A0A0U1L3Y0"/>
<evidence type="ECO:0000256" key="6">
    <source>
        <dbReference type="ARBA" id="ARBA00022729"/>
    </source>
</evidence>
<dbReference type="GO" id="GO:0015344">
    <property type="term" value="F:siderophore uptake transmembrane transporter activity"/>
    <property type="evidence" value="ECO:0007669"/>
    <property type="project" value="TreeGrafter"/>
</dbReference>
<dbReference type="GO" id="GO:0044718">
    <property type="term" value="P:siderophore transmembrane transport"/>
    <property type="evidence" value="ECO:0007669"/>
    <property type="project" value="TreeGrafter"/>
</dbReference>
<keyword evidence="4 11" id="KW-1134">Transmembrane beta strand</keyword>
<name>A0A0U1L3Y0_9FIRM</name>
<dbReference type="PROSITE" id="PS52016">
    <property type="entry name" value="TONB_DEPENDENT_REC_3"/>
    <property type="match status" value="1"/>
</dbReference>
<dbReference type="Proteomes" id="UP000049855">
    <property type="component" value="Unassembled WGS sequence"/>
</dbReference>
<evidence type="ECO:0000256" key="13">
    <source>
        <dbReference type="SAM" id="SignalP"/>
    </source>
</evidence>
<evidence type="ECO:0000256" key="8">
    <source>
        <dbReference type="ARBA" id="ARBA00023136"/>
    </source>
</evidence>
<keyword evidence="6 13" id="KW-0732">Signal</keyword>
<dbReference type="GO" id="GO:0009279">
    <property type="term" value="C:cell outer membrane"/>
    <property type="evidence" value="ECO:0007669"/>
    <property type="project" value="UniProtKB-SubCell"/>
</dbReference>
<dbReference type="InterPro" id="IPR010105">
    <property type="entry name" value="TonB_sidphr_rcpt"/>
</dbReference>
<keyword evidence="9 16" id="KW-0675">Receptor</keyword>
<dbReference type="InterPro" id="IPR012910">
    <property type="entry name" value="Plug_dom"/>
</dbReference>
<evidence type="ECO:0000256" key="1">
    <source>
        <dbReference type="ARBA" id="ARBA00004571"/>
    </source>
</evidence>
<keyword evidence="10 11" id="KW-0998">Cell outer membrane</keyword>
<evidence type="ECO:0000256" key="2">
    <source>
        <dbReference type="ARBA" id="ARBA00009810"/>
    </source>
</evidence>
<keyword evidence="7 12" id="KW-0798">TonB box</keyword>
<evidence type="ECO:0000313" key="16">
    <source>
        <dbReference type="EMBL" id="CQR74388.1"/>
    </source>
</evidence>
<evidence type="ECO:0000256" key="11">
    <source>
        <dbReference type="PROSITE-ProRule" id="PRU01360"/>
    </source>
</evidence>
<keyword evidence="3 11" id="KW-0813">Transport</keyword>
<evidence type="ECO:0000256" key="9">
    <source>
        <dbReference type="ARBA" id="ARBA00023170"/>
    </source>
</evidence>
<evidence type="ECO:0000256" key="5">
    <source>
        <dbReference type="ARBA" id="ARBA00022692"/>
    </source>
</evidence>
<sequence length="698" mass="77697">MKKKREQKSVALALVVGLALSSLNFTSVAAEEEAQVFDLDQVVVTATKTEKKVKDVPAAVEVITREQLDRRNIKRVSDALTAISGVFVKSNKGMMGTTDSITMRGFGNQKQILILLDGQPVNDGYNGSVDIANVPLETIERIEVIKGPGSALYGSNAMGGVINIITKDKAKQETILRAGIGEQGTENKSIYTSGSAGKWEYFLSAQKTSLDGYITSDEYKRALVGSDKAQNPGKNGLDREQYNGKLVYHPDDKSKFSLSSGNNKYSYFYENATDRGKRDADSWAFNYENKMTDTSSLKLSYGEQKIDSWYVSTSYSSKTNNVSSYTYSQTPSKTTQAELQYNFKSGDKDSLTVGYARRTEHSDSFGKTLTAASNGRNLTLTTANSDSNIGGKTETDSFYIQDERKLSDKTTLYLGGRYDDWRFYNGYTYGYDSATKSYKTNNTAEGKADSFNPKIGLVHKVNNKLTLRSSIGKAFRAPNVYELAKDWESSTGAIYKCNPDLQPEEATNYEVGLDYQANKSLLAKLNLFHTDVTDAIDKKTYTNVAGRTVYQYINSGKAKVNGLEIGLTKRLSQAWSSFLNYTYTDAQVTESSTAPENVDKQMANVPKNMFNVGFDYTQDRWQGSLIGSYLSETNSPSKQGQTGYGTYESYFIVNTKISYKMTKDTMLSLSVDNLLDREYYSYYVAPSRTTYLELTHKF</sequence>
<feature type="domain" description="TonB-dependent receptor plug" evidence="15">
    <location>
        <begin position="53"/>
        <end position="161"/>
    </location>
</feature>
<dbReference type="CDD" id="cd01347">
    <property type="entry name" value="ligand_gated_channel"/>
    <property type="match status" value="1"/>
</dbReference>
<dbReference type="NCBIfam" id="TIGR01783">
    <property type="entry name" value="TonB-siderophor"/>
    <property type="match status" value="1"/>
</dbReference>
<evidence type="ECO:0000256" key="4">
    <source>
        <dbReference type="ARBA" id="ARBA00022452"/>
    </source>
</evidence>
<evidence type="ECO:0000256" key="12">
    <source>
        <dbReference type="RuleBase" id="RU003357"/>
    </source>
</evidence>
<feature type="domain" description="TonB-dependent receptor-like beta-barrel" evidence="14">
    <location>
        <begin position="246"/>
        <end position="674"/>
    </location>
</feature>
<evidence type="ECO:0000256" key="10">
    <source>
        <dbReference type="ARBA" id="ARBA00023237"/>
    </source>
</evidence>
<dbReference type="Gene3D" id="2.170.130.10">
    <property type="entry name" value="TonB-dependent receptor, plug domain"/>
    <property type="match status" value="1"/>
</dbReference>
<dbReference type="PANTHER" id="PTHR30069">
    <property type="entry name" value="TONB-DEPENDENT OUTER MEMBRANE RECEPTOR"/>
    <property type="match status" value="1"/>
</dbReference>
<dbReference type="GO" id="GO:0038023">
    <property type="term" value="F:signaling receptor activity"/>
    <property type="evidence" value="ECO:0007669"/>
    <property type="project" value="InterPro"/>
</dbReference>
<dbReference type="Pfam" id="PF00593">
    <property type="entry name" value="TonB_dep_Rec_b-barrel"/>
    <property type="match status" value="1"/>
</dbReference>
<dbReference type="Gene3D" id="2.40.170.20">
    <property type="entry name" value="TonB-dependent receptor, beta-barrel domain"/>
    <property type="match status" value="1"/>
</dbReference>
<feature type="chain" id="PRO_5006710739" evidence="13">
    <location>
        <begin position="30"/>
        <end position="698"/>
    </location>
</feature>
<evidence type="ECO:0000313" key="17">
    <source>
        <dbReference type="Proteomes" id="UP000049855"/>
    </source>
</evidence>
<organism evidence="16 17">
    <name type="scientific">Sporomusa ovata</name>
    <dbReference type="NCBI Taxonomy" id="2378"/>
    <lineage>
        <taxon>Bacteria</taxon>
        <taxon>Bacillati</taxon>
        <taxon>Bacillota</taxon>
        <taxon>Negativicutes</taxon>
        <taxon>Selenomonadales</taxon>
        <taxon>Sporomusaceae</taxon>
        <taxon>Sporomusa</taxon>
    </lineage>
</organism>
<dbReference type="PANTHER" id="PTHR30069:SF29">
    <property type="entry name" value="HEMOGLOBIN AND HEMOGLOBIN-HAPTOGLOBIN-BINDING PROTEIN 1-RELATED"/>
    <property type="match status" value="1"/>
</dbReference>
<evidence type="ECO:0000259" key="14">
    <source>
        <dbReference type="Pfam" id="PF00593"/>
    </source>
</evidence>
<protein>
    <submittedName>
        <fullName evidence="16">TonB-dependent receptor</fullName>
    </submittedName>
</protein>
<evidence type="ECO:0000259" key="15">
    <source>
        <dbReference type="Pfam" id="PF07715"/>
    </source>
</evidence>
<dbReference type="Pfam" id="PF07715">
    <property type="entry name" value="Plug"/>
    <property type="match status" value="1"/>
</dbReference>
<dbReference type="RefSeq" id="WP_021170388.1">
    <property type="nucleotide sequence ID" value="NZ_CTRP01000014.1"/>
</dbReference>
<dbReference type="EMBL" id="CTRP01000014">
    <property type="protein sequence ID" value="CQR74388.1"/>
    <property type="molecule type" value="Genomic_DNA"/>
</dbReference>
<dbReference type="InterPro" id="IPR000531">
    <property type="entry name" value="Beta-barrel_TonB"/>
</dbReference>
<keyword evidence="5 11" id="KW-0812">Transmembrane</keyword>
<evidence type="ECO:0000256" key="3">
    <source>
        <dbReference type="ARBA" id="ARBA00022448"/>
    </source>
</evidence>
<evidence type="ECO:0000256" key="7">
    <source>
        <dbReference type="ARBA" id="ARBA00023077"/>
    </source>
</evidence>
<proteinExistence type="inferred from homology"/>
<gene>
    <name evidence="16" type="ORF">SpAn4DRAFT_0850</name>
</gene>
<comment type="subcellular location">
    <subcellularLocation>
        <location evidence="1 11">Cell outer membrane</location>
        <topology evidence="1 11">Multi-pass membrane protein</topology>
    </subcellularLocation>
</comment>
<accession>A0A0U1L3Y0</accession>
<feature type="signal peptide" evidence="13">
    <location>
        <begin position="1"/>
        <end position="29"/>
    </location>
</feature>
<keyword evidence="8 11" id="KW-0472">Membrane</keyword>
<reference evidence="17" key="1">
    <citation type="submission" date="2015-03" db="EMBL/GenBank/DDBJ databases">
        <authorList>
            <person name="Nijsse Bart"/>
        </authorList>
    </citation>
    <scope>NUCLEOTIDE SEQUENCE [LARGE SCALE GENOMIC DNA]</scope>
</reference>
<dbReference type="InterPro" id="IPR036942">
    <property type="entry name" value="Beta-barrel_TonB_sf"/>
</dbReference>
<keyword evidence="17" id="KW-1185">Reference proteome</keyword>
<dbReference type="InterPro" id="IPR037066">
    <property type="entry name" value="Plug_dom_sf"/>
</dbReference>
<comment type="similarity">
    <text evidence="2 11 12">Belongs to the TonB-dependent receptor family.</text>
</comment>
<dbReference type="SUPFAM" id="SSF56935">
    <property type="entry name" value="Porins"/>
    <property type="match status" value="1"/>
</dbReference>